<name>A0A0F9RPN5_9ZZZZ</name>
<dbReference type="AlphaFoldDB" id="A0A0F9RPN5"/>
<proteinExistence type="predicted"/>
<protein>
    <submittedName>
        <fullName evidence="1">Uncharacterized protein</fullName>
    </submittedName>
</protein>
<gene>
    <name evidence="1" type="ORF">LCGC14_0619390</name>
</gene>
<sequence>MKFIVVQRRPEKSIYGSAMYVIASSHDRFTVDSRFDYGFMGIAVEEGYVITVLPLQGAEPF</sequence>
<reference evidence="1" key="1">
    <citation type="journal article" date="2015" name="Nature">
        <title>Complex archaea that bridge the gap between prokaryotes and eukaryotes.</title>
        <authorList>
            <person name="Spang A."/>
            <person name="Saw J.H."/>
            <person name="Jorgensen S.L."/>
            <person name="Zaremba-Niedzwiedzka K."/>
            <person name="Martijn J."/>
            <person name="Lind A.E."/>
            <person name="van Eijk R."/>
            <person name="Schleper C."/>
            <person name="Guy L."/>
            <person name="Ettema T.J."/>
        </authorList>
    </citation>
    <scope>NUCLEOTIDE SEQUENCE</scope>
</reference>
<organism evidence="1">
    <name type="scientific">marine sediment metagenome</name>
    <dbReference type="NCBI Taxonomy" id="412755"/>
    <lineage>
        <taxon>unclassified sequences</taxon>
        <taxon>metagenomes</taxon>
        <taxon>ecological metagenomes</taxon>
    </lineage>
</organism>
<comment type="caution">
    <text evidence="1">The sequence shown here is derived from an EMBL/GenBank/DDBJ whole genome shotgun (WGS) entry which is preliminary data.</text>
</comment>
<evidence type="ECO:0000313" key="1">
    <source>
        <dbReference type="EMBL" id="KKN51762.1"/>
    </source>
</evidence>
<dbReference type="EMBL" id="LAZR01001049">
    <property type="protein sequence ID" value="KKN51762.1"/>
    <property type="molecule type" value="Genomic_DNA"/>
</dbReference>
<accession>A0A0F9RPN5</accession>